<dbReference type="PANTHER" id="PTHR30438">
    <property type="entry name" value="36 KDA ANTIGEN-RELATED"/>
    <property type="match status" value="1"/>
</dbReference>
<keyword evidence="3" id="KW-1185">Reference proteome</keyword>
<evidence type="ECO:0000313" key="2">
    <source>
        <dbReference type="EMBL" id="MDQ7251325.1"/>
    </source>
</evidence>
<comment type="caution">
    <text evidence="2">The sequence shown here is derived from an EMBL/GenBank/DDBJ whole genome shotgun (WGS) entry which is preliminary data.</text>
</comment>
<gene>
    <name evidence="2" type="ORF">Q8A70_26810</name>
</gene>
<dbReference type="SUPFAM" id="SSF111369">
    <property type="entry name" value="HlyD-like secretion proteins"/>
    <property type="match status" value="1"/>
</dbReference>
<dbReference type="Proteomes" id="UP001230156">
    <property type="component" value="Unassembled WGS sequence"/>
</dbReference>
<reference evidence="3" key="1">
    <citation type="submission" date="2023-08" db="EMBL/GenBank/DDBJ databases">
        <title>Rhodospirillaceae gen. nov., a novel taxon isolated from the Yangtze River Yuezi River estuary sludge.</title>
        <authorList>
            <person name="Ruan L."/>
        </authorList>
    </citation>
    <scope>NUCLEOTIDE SEQUENCE [LARGE SCALE GENOMIC DNA]</scope>
    <source>
        <strain evidence="3">R-7</strain>
    </source>
</reference>
<dbReference type="Gene3D" id="2.40.30.170">
    <property type="match status" value="1"/>
</dbReference>
<evidence type="ECO:0000313" key="3">
    <source>
        <dbReference type="Proteomes" id="UP001230156"/>
    </source>
</evidence>
<feature type="domain" description="Multidrug resistance protein MdtA-like alpha-helical hairpin" evidence="1">
    <location>
        <begin position="102"/>
        <end position="163"/>
    </location>
</feature>
<accession>A0ABU0YVZ6</accession>
<dbReference type="EMBL" id="JAUYVI010000010">
    <property type="protein sequence ID" value="MDQ7251325.1"/>
    <property type="molecule type" value="Genomic_DNA"/>
</dbReference>
<dbReference type="InterPro" id="IPR058624">
    <property type="entry name" value="MdtA-like_HH"/>
</dbReference>
<evidence type="ECO:0000259" key="1">
    <source>
        <dbReference type="Pfam" id="PF25876"/>
    </source>
</evidence>
<dbReference type="Gene3D" id="2.40.50.100">
    <property type="match status" value="1"/>
</dbReference>
<protein>
    <submittedName>
        <fullName evidence="2">HlyD family efflux transporter periplasmic adaptor subunit</fullName>
    </submittedName>
</protein>
<sequence length="332" mass="35196">MRLIPIVILAAVIAVAAGFFIRWQADQSDAVPAGLARANGRIEAERVAIATKYAGRVAEILVKEGDFVERGAVIARMDTAELLAEIAAAKAKARQAVQGVGQVKAQLLMRQAELKLANVELQRAQTLSKRDYISASTVDQRQAQRDVAAATVTSAQAAIGDAEAAQDAAEASVAQLDAVLNDMTLTAPVSGRVEYKLVQAGEVLSAGAPVVSLLDLTDVYMTIFLPTPDAGRVGLGSEARIVLDAAPDYVVPATVSFVAAEAQFTPKFVETENEREKLMYRIKVRIDPALLETYRDYVKAGLTGNAYVKVEAAASWPDALAAKLPPLPAAAQ</sequence>
<dbReference type="RefSeq" id="WP_379961586.1">
    <property type="nucleotide sequence ID" value="NZ_JAUYVI010000010.1"/>
</dbReference>
<dbReference type="Gene3D" id="1.10.287.470">
    <property type="entry name" value="Helix hairpin bin"/>
    <property type="match status" value="1"/>
</dbReference>
<dbReference type="Pfam" id="PF25876">
    <property type="entry name" value="HH_MFP_RND"/>
    <property type="match status" value="1"/>
</dbReference>
<dbReference type="PANTHER" id="PTHR30438:SF2">
    <property type="entry name" value="MEMBRANE PROTEIN"/>
    <property type="match status" value="1"/>
</dbReference>
<name>A0ABU0YVZ6_9PROT</name>
<organism evidence="2 3">
    <name type="scientific">Dongia sedimenti</name>
    <dbReference type="NCBI Taxonomy" id="3064282"/>
    <lineage>
        <taxon>Bacteria</taxon>
        <taxon>Pseudomonadati</taxon>
        <taxon>Pseudomonadota</taxon>
        <taxon>Alphaproteobacteria</taxon>
        <taxon>Rhodospirillales</taxon>
        <taxon>Dongiaceae</taxon>
        <taxon>Dongia</taxon>
    </lineage>
</organism>
<proteinExistence type="predicted"/>